<keyword evidence="3" id="KW-0998">Cell outer membrane</keyword>
<dbReference type="Proteomes" id="UP000248079">
    <property type="component" value="Unassembled WGS sequence"/>
</dbReference>
<comment type="caution">
    <text evidence="5">The sequence shown here is derived from an EMBL/GenBank/DDBJ whole genome shotgun (WGS) entry which is preliminary data.</text>
</comment>
<evidence type="ECO:0000313" key="5">
    <source>
        <dbReference type="EMBL" id="PXY00620.1"/>
    </source>
</evidence>
<dbReference type="Gene3D" id="2.170.130.10">
    <property type="entry name" value="TonB-dependent receptor, plug domain"/>
    <property type="match status" value="1"/>
</dbReference>
<name>A0A2V3ZZQ3_9BACT</name>
<gene>
    <name evidence="5" type="ORF">DF185_11955</name>
</gene>
<dbReference type="Gene3D" id="2.40.170.20">
    <property type="entry name" value="TonB-dependent receptor, beta-barrel domain"/>
    <property type="match status" value="1"/>
</dbReference>
<accession>A0A2V3ZZQ3</accession>
<protein>
    <recommendedName>
        <fullName evidence="4">Outer membrane protein beta-barrel domain-containing protein</fullName>
    </recommendedName>
</protein>
<dbReference type="PANTHER" id="PTHR40980">
    <property type="entry name" value="PLUG DOMAIN-CONTAINING PROTEIN"/>
    <property type="match status" value="1"/>
</dbReference>
<reference evidence="5 6" key="1">
    <citation type="submission" date="2018-05" db="EMBL/GenBank/DDBJ databases">
        <title>Marinifilum breve JC075T sp. nov., a marine bacterium isolated from Yongle Blue Hole in the South China Sea.</title>
        <authorList>
            <person name="Fu T."/>
        </authorList>
    </citation>
    <scope>NUCLEOTIDE SEQUENCE [LARGE SCALE GENOMIC DNA]</scope>
    <source>
        <strain evidence="5 6">JC075</strain>
    </source>
</reference>
<dbReference type="EMBL" id="QFLI01000005">
    <property type="protein sequence ID" value="PXY00620.1"/>
    <property type="molecule type" value="Genomic_DNA"/>
</dbReference>
<sequence>MKLKLFIFLICFVFGKICLSQNTIKGTITDDKHIPIEGFNATLLNPSDSTLIKGGFFLNGKFELQCNKKEKFLVYLSSLGFQDTIFPIEVIDTVKIIPEIHLKKQDIQLDDVTVKARRQLYMQTADKLVMNVEKTVLKEAGDATDVLKKSVKVNVDSENNISVLGKGKAFVYLNGKKISSNEILSLIPSEEIKSVEIIDNPSAQYDAEAMAVVNIITNKNSNLGSAAKVIHTTTKRNSFENSTNLQFSKRSPKNNLYVSYYFLNKKRKYENEYIRDYTQTESPSVLLNEVNEKFSLNPQHSLRINDEIVFNKYNSLNLVLNGSYYKGKYNTDNRNRIFDSSITDDANEEFTSDIDSRIKRTLLNGLINYRIKSENNNRVLDLSAEKYYYDSEKDESILEVLNGKPSKKANEIDNQFNFYTLQTDYKQVFNPSLKLNSGIRYSRYKNESTTNYNSSVSSRNEFFENLEDEFIAHGVLMFSANKWSSKLGVRLEKLKRDTELGNEEIVDRDSWDWLPSFLLSRKLSEKSQLSLSYSKKLVRPSFQDLNPSISYIDSLSYFQGNPNLKNARIQNLNMKFSYMKYASISLFYKKTKNAIVWYIDSSEENDQIAIGTQKNIDLQTTWGMDVVIPYQTKKYTVYLASGFEKINNKGFYADLDKTKWYVKSGIDLSLPYKLNVNLTGLYFSDGVNGIWSYEEAFKIDAGLSRAFLNDKLNVSLTFEDIFKSNEMESNAKFNNRFITYKYYYDDSFVRLRVSYKLNKIKKGSRIKSLLKDQENRIKSMYK</sequence>
<dbReference type="InterPro" id="IPR041700">
    <property type="entry name" value="OMP_b-brl_3"/>
</dbReference>
<dbReference type="AlphaFoldDB" id="A0A2V3ZZQ3"/>
<dbReference type="PANTHER" id="PTHR40980:SF3">
    <property type="entry name" value="TONB-DEPENDENT RECEPTOR-LIKE BETA-BARREL DOMAIN-CONTAINING PROTEIN"/>
    <property type="match status" value="1"/>
</dbReference>
<keyword evidence="6" id="KW-1185">Reference proteome</keyword>
<evidence type="ECO:0000259" key="4">
    <source>
        <dbReference type="Pfam" id="PF14905"/>
    </source>
</evidence>
<dbReference type="RefSeq" id="WP_110360993.1">
    <property type="nucleotide sequence ID" value="NZ_QFLI01000005.1"/>
</dbReference>
<evidence type="ECO:0000256" key="2">
    <source>
        <dbReference type="ARBA" id="ARBA00023136"/>
    </source>
</evidence>
<proteinExistence type="predicted"/>
<dbReference type="InterPro" id="IPR037066">
    <property type="entry name" value="Plug_dom_sf"/>
</dbReference>
<dbReference type="SUPFAM" id="SSF56935">
    <property type="entry name" value="Porins"/>
    <property type="match status" value="1"/>
</dbReference>
<evidence type="ECO:0000256" key="3">
    <source>
        <dbReference type="ARBA" id="ARBA00023237"/>
    </source>
</evidence>
<dbReference type="OrthoDB" id="9768470at2"/>
<keyword evidence="2" id="KW-0472">Membrane</keyword>
<dbReference type="InterPro" id="IPR036942">
    <property type="entry name" value="Beta-barrel_TonB_sf"/>
</dbReference>
<dbReference type="Pfam" id="PF14905">
    <property type="entry name" value="OMP_b-brl_3"/>
    <property type="match status" value="1"/>
</dbReference>
<dbReference type="GO" id="GO:0009279">
    <property type="term" value="C:cell outer membrane"/>
    <property type="evidence" value="ECO:0007669"/>
    <property type="project" value="UniProtKB-SubCell"/>
</dbReference>
<evidence type="ECO:0000313" key="6">
    <source>
        <dbReference type="Proteomes" id="UP000248079"/>
    </source>
</evidence>
<comment type="subcellular location">
    <subcellularLocation>
        <location evidence="1">Cell outer membrane</location>
    </subcellularLocation>
</comment>
<organism evidence="5 6">
    <name type="scientific">Marinifilum breve</name>
    <dbReference type="NCBI Taxonomy" id="2184082"/>
    <lineage>
        <taxon>Bacteria</taxon>
        <taxon>Pseudomonadati</taxon>
        <taxon>Bacteroidota</taxon>
        <taxon>Bacteroidia</taxon>
        <taxon>Marinilabiliales</taxon>
        <taxon>Marinifilaceae</taxon>
    </lineage>
</organism>
<feature type="domain" description="Outer membrane protein beta-barrel" evidence="4">
    <location>
        <begin position="374"/>
        <end position="755"/>
    </location>
</feature>
<evidence type="ECO:0000256" key="1">
    <source>
        <dbReference type="ARBA" id="ARBA00004442"/>
    </source>
</evidence>